<comment type="similarity">
    <text evidence="6">Belongs to the TacA antitoxin family.</text>
</comment>
<dbReference type="InterPro" id="IPR014795">
    <property type="entry name" value="TacA_1-like"/>
</dbReference>
<reference evidence="9" key="1">
    <citation type="journal article" date="2009" name="PLoS Genet.">
        <title>Organised genome dynamics in the Escherichia coli species results in highly diverse adaptive paths.</title>
        <authorList>
            <person name="Touchon M."/>
            <person name="Hoede C."/>
            <person name="Tenaillon O."/>
            <person name="Barbe V."/>
            <person name="Baeriswyl S."/>
            <person name="Bidet P."/>
            <person name="Bingen E."/>
            <person name="Bonacorsi S."/>
            <person name="Bouchier C."/>
            <person name="Bouvet O."/>
            <person name="Calteau A."/>
            <person name="Chiapello H."/>
            <person name="Clermont O."/>
            <person name="Cruveiller S."/>
            <person name="Danchin A."/>
            <person name="Diard M."/>
            <person name="Dossat C."/>
            <person name="Karoui M.E."/>
            <person name="Frapy E."/>
            <person name="Garry L."/>
            <person name="Ghigo J.M."/>
            <person name="Gilles A.M."/>
            <person name="Johnson J."/>
            <person name="Le Bouguenec C."/>
            <person name="Lescat M."/>
            <person name="Mangenot S."/>
            <person name="Martinez-Jehanne V."/>
            <person name="Matic I."/>
            <person name="Nassif X."/>
            <person name="Oztas S."/>
            <person name="Petit M.A."/>
            <person name="Pichon C."/>
            <person name="Rouy Z."/>
            <person name="Ruf C.S."/>
            <person name="Schneider D."/>
            <person name="Tourret J."/>
            <person name="Vacherie B."/>
            <person name="Vallenet D."/>
            <person name="Medigue C."/>
            <person name="Rocha E.P.C."/>
            <person name="Denamur E."/>
        </authorList>
    </citation>
    <scope>NUCLEOTIDE SEQUENCE [LARGE SCALE GENOMIC DNA]</scope>
    <source>
        <strain evidence="9">IAI39 / ExPEC</strain>
    </source>
</reference>
<protein>
    <recommendedName>
        <fullName evidence="10">CopG family transcriptional regulator</fullName>
    </recommendedName>
</protein>
<organism evidence="8 9">
    <name type="scientific">Escherichia coli O7:K1 (strain IAI39 / ExPEC)</name>
    <dbReference type="NCBI Taxonomy" id="585057"/>
    <lineage>
        <taxon>Bacteria</taxon>
        <taxon>Pseudomonadati</taxon>
        <taxon>Pseudomonadota</taxon>
        <taxon>Gammaproteobacteria</taxon>
        <taxon>Enterobacterales</taxon>
        <taxon>Enterobacteriaceae</taxon>
        <taxon>Escherichia</taxon>
    </lineage>
</organism>
<dbReference type="KEGG" id="ect:ECIAI39_2077"/>
<dbReference type="PANTHER" id="PTHR35401:SF1">
    <property type="entry name" value="CYTOPLASMIC PROTEIN"/>
    <property type="match status" value="1"/>
</dbReference>
<keyword evidence="4" id="KW-0238">DNA-binding</keyword>
<sequence length="112" mass="12807">MCCIIIIHAKPKDIFMPAANNIPARRESLNLRIKPAERDLIDRAAKARGKNRTEFVLEAARAAAEEALIEQRIFRIDSDDYQLFLNRLDQPPAPNAALRKTMQTPAPWEQKK</sequence>
<dbReference type="Proteomes" id="UP000000749">
    <property type="component" value="Chromosome"/>
</dbReference>
<evidence type="ECO:0000256" key="5">
    <source>
        <dbReference type="ARBA" id="ARBA00023163"/>
    </source>
</evidence>
<keyword evidence="3" id="KW-0805">Transcription regulation</keyword>
<dbReference type="Pfam" id="PF08681">
    <property type="entry name" value="TacA1"/>
    <property type="match status" value="1"/>
</dbReference>
<keyword evidence="2" id="KW-1277">Toxin-antitoxin system</keyword>
<dbReference type="PANTHER" id="PTHR35401">
    <property type="entry name" value="COPG FAMILY HELIX-TURN-HELIX PROTEIN-RELATED-RELATED"/>
    <property type="match status" value="1"/>
</dbReference>
<evidence type="ECO:0000256" key="6">
    <source>
        <dbReference type="ARBA" id="ARBA00049988"/>
    </source>
</evidence>
<dbReference type="InterPro" id="IPR010985">
    <property type="entry name" value="Ribbon_hlx_hlx"/>
</dbReference>
<evidence type="ECO:0000256" key="3">
    <source>
        <dbReference type="ARBA" id="ARBA00023015"/>
    </source>
</evidence>
<dbReference type="GO" id="GO:0003677">
    <property type="term" value="F:DNA binding"/>
    <property type="evidence" value="ECO:0007669"/>
    <property type="project" value="UniProtKB-KW"/>
</dbReference>
<evidence type="ECO:0000313" key="9">
    <source>
        <dbReference type="Proteomes" id="UP000000749"/>
    </source>
</evidence>
<evidence type="ECO:0000256" key="1">
    <source>
        <dbReference type="ARBA" id="ARBA00022491"/>
    </source>
</evidence>
<dbReference type="Gene3D" id="1.20.5.780">
    <property type="entry name" value="Single helix bin"/>
    <property type="match status" value="1"/>
</dbReference>
<dbReference type="AlphaFoldDB" id="A0A0H3MI62"/>
<evidence type="ECO:0000313" key="8">
    <source>
        <dbReference type="EMBL" id="CAR18204.1"/>
    </source>
</evidence>
<evidence type="ECO:0000256" key="7">
    <source>
        <dbReference type="SAM" id="MobiDB-lite"/>
    </source>
</evidence>
<evidence type="ECO:0000256" key="2">
    <source>
        <dbReference type="ARBA" id="ARBA00022649"/>
    </source>
</evidence>
<accession>A0A0H3MI62</accession>
<dbReference type="GO" id="GO:0006355">
    <property type="term" value="P:regulation of DNA-templated transcription"/>
    <property type="evidence" value="ECO:0007669"/>
    <property type="project" value="InterPro"/>
</dbReference>
<dbReference type="HOGENOM" id="CLU_152494_1_0_6"/>
<dbReference type="STRING" id="585057.ECIAI39_2077"/>
<name>A0A0H3MI62_ECO7I</name>
<feature type="region of interest" description="Disordered" evidence="7">
    <location>
        <begin position="92"/>
        <end position="112"/>
    </location>
</feature>
<dbReference type="EMBL" id="CU928164">
    <property type="protein sequence ID" value="CAR18204.1"/>
    <property type="molecule type" value="Genomic_DNA"/>
</dbReference>
<keyword evidence="1" id="KW-0678">Repressor</keyword>
<dbReference type="PATRIC" id="fig|585057.6.peg.2159"/>
<proteinExistence type="inferred from homology"/>
<keyword evidence="5" id="KW-0804">Transcription</keyword>
<evidence type="ECO:0008006" key="10">
    <source>
        <dbReference type="Google" id="ProtNLM"/>
    </source>
</evidence>
<dbReference type="SUPFAM" id="SSF47598">
    <property type="entry name" value="Ribbon-helix-helix"/>
    <property type="match status" value="1"/>
</dbReference>
<gene>
    <name evidence="8" type="ordered locus">ECIAI39_2077</name>
</gene>
<evidence type="ECO:0000256" key="4">
    <source>
        <dbReference type="ARBA" id="ARBA00023125"/>
    </source>
</evidence>